<feature type="non-terminal residue" evidence="2">
    <location>
        <position position="1"/>
    </location>
</feature>
<gene>
    <name evidence="2" type="ORF">PECAL_5P04900</name>
</gene>
<feature type="compositionally biased region" description="Basic residues" evidence="1">
    <location>
        <begin position="47"/>
        <end position="76"/>
    </location>
</feature>
<evidence type="ECO:0000256" key="1">
    <source>
        <dbReference type="SAM" id="MobiDB-lite"/>
    </source>
</evidence>
<reference evidence="2" key="1">
    <citation type="submission" date="2021-11" db="EMBL/GenBank/DDBJ databases">
        <authorList>
            <consortium name="Genoscope - CEA"/>
            <person name="William W."/>
        </authorList>
    </citation>
    <scope>NUCLEOTIDE SEQUENCE</scope>
</reference>
<evidence type="ECO:0000313" key="2">
    <source>
        <dbReference type="EMBL" id="CAH0375937.1"/>
    </source>
</evidence>
<keyword evidence="3" id="KW-1185">Reference proteome</keyword>
<feature type="region of interest" description="Disordered" evidence="1">
    <location>
        <begin position="47"/>
        <end position="79"/>
    </location>
</feature>
<accession>A0A8J2X0L2</accession>
<protein>
    <submittedName>
        <fullName evidence="2">Uncharacterized protein</fullName>
    </submittedName>
</protein>
<dbReference type="EMBL" id="CAKKNE010000005">
    <property type="protein sequence ID" value="CAH0375937.1"/>
    <property type="molecule type" value="Genomic_DNA"/>
</dbReference>
<proteinExistence type="predicted"/>
<dbReference type="Proteomes" id="UP000789595">
    <property type="component" value="Unassembled WGS sequence"/>
</dbReference>
<dbReference type="AlphaFoldDB" id="A0A8J2X0L2"/>
<sequence length="164" mass="18555">MPRWCPTLKPRVFSATETRFMLRSEQGAGRPGPRACRRHGARRLIMFRRPPRTTSGRRRRRRRRDTARPRRPRRPRSWSATAAVVVVARPLRRSSAAARRRPPARGRGECLSLAALLSARRGARFGPSAWCEVIAALRTWFCANNYSRNAATASALVVFAPLAL</sequence>
<name>A0A8J2X0L2_9STRA</name>
<comment type="caution">
    <text evidence="2">The sequence shown here is derived from an EMBL/GenBank/DDBJ whole genome shotgun (WGS) entry which is preliminary data.</text>
</comment>
<organism evidence="2 3">
    <name type="scientific">Pelagomonas calceolata</name>
    <dbReference type="NCBI Taxonomy" id="35677"/>
    <lineage>
        <taxon>Eukaryota</taxon>
        <taxon>Sar</taxon>
        <taxon>Stramenopiles</taxon>
        <taxon>Ochrophyta</taxon>
        <taxon>Pelagophyceae</taxon>
        <taxon>Pelagomonadales</taxon>
        <taxon>Pelagomonadaceae</taxon>
        <taxon>Pelagomonas</taxon>
    </lineage>
</organism>
<evidence type="ECO:0000313" key="3">
    <source>
        <dbReference type="Proteomes" id="UP000789595"/>
    </source>
</evidence>